<feature type="transmembrane region" description="Helical" evidence="5">
    <location>
        <begin position="79"/>
        <end position="98"/>
    </location>
</feature>
<gene>
    <name evidence="7" type="ORF">GCM10022380_30550</name>
</gene>
<feature type="domain" description="Major facilitator superfamily (MFS) profile" evidence="6">
    <location>
        <begin position="13"/>
        <end position="494"/>
    </location>
</feature>
<dbReference type="Gene3D" id="1.20.1720.10">
    <property type="entry name" value="Multidrug resistance protein D"/>
    <property type="match status" value="1"/>
</dbReference>
<sequence length="503" mass="51977">MRVLEDVTTRRWSLATVAATAGLVQLDVIAVQVALPALGQEFRAGFHELQWVIDAYAVALAVFLLLAGSVSDRWGRKRTFTAGLCVFAAASLACGLAGNTELLIAARAVQGVGGATLLAVGPALLSEVFTGRSRPRALAVFGSVAGFAMAFGPVVGGMLVLLGGWRLIFLINVPLCLLIGWALQRHVPVATGRKAVATDWTGGALMIVAITLTVVSAMSIGQQPVSGTLVWVVLAAAVVAMTAFLLTEARRGADALLDLSLFRSITTNGMSLLALLTGATSVPAIFFSMAYLQNRLGLSPATAGLTLLPWTILIWAGNMASARLLRICSPRGILITSMSFVAAGGVLAGLVRPLDSLAMLLPMMVLFGLGMGLWNPVRLMVVLHEAGPGRAGLSSGHNQCLQQLGVVLGLSFTGVFFQTRVGTSLTGAVGPLPPEVLAGVAAGRFAQPAGQSAAQWEVAARGAYQAAFQSTMLLIAAGACVAAVVAASTVRSRHVLSSEDTVS</sequence>
<evidence type="ECO:0000313" key="8">
    <source>
        <dbReference type="Proteomes" id="UP001501624"/>
    </source>
</evidence>
<dbReference type="Gene3D" id="1.20.1250.20">
    <property type="entry name" value="MFS general substrate transporter like domains"/>
    <property type="match status" value="1"/>
</dbReference>
<dbReference type="RefSeq" id="WP_020419498.1">
    <property type="nucleotide sequence ID" value="NZ_BAABCM010000003.1"/>
</dbReference>
<reference evidence="8" key="1">
    <citation type="journal article" date="2019" name="Int. J. Syst. Evol. Microbiol.">
        <title>The Global Catalogue of Microorganisms (GCM) 10K type strain sequencing project: providing services to taxonomists for standard genome sequencing and annotation.</title>
        <authorList>
            <consortium name="The Broad Institute Genomics Platform"/>
            <consortium name="The Broad Institute Genome Sequencing Center for Infectious Disease"/>
            <person name="Wu L."/>
            <person name="Ma J."/>
        </authorList>
    </citation>
    <scope>NUCLEOTIDE SEQUENCE [LARGE SCALE GENOMIC DNA]</scope>
    <source>
        <strain evidence="8">JCM 17017</strain>
    </source>
</reference>
<feature type="transmembrane region" description="Helical" evidence="5">
    <location>
        <begin position="471"/>
        <end position="490"/>
    </location>
</feature>
<dbReference type="InterPro" id="IPR020846">
    <property type="entry name" value="MFS_dom"/>
</dbReference>
<evidence type="ECO:0000256" key="2">
    <source>
        <dbReference type="ARBA" id="ARBA00022692"/>
    </source>
</evidence>
<evidence type="ECO:0000256" key="5">
    <source>
        <dbReference type="SAM" id="Phobius"/>
    </source>
</evidence>
<dbReference type="PANTHER" id="PTHR42718:SF49">
    <property type="entry name" value="EXPORT PROTEIN"/>
    <property type="match status" value="1"/>
</dbReference>
<dbReference type="InterPro" id="IPR011701">
    <property type="entry name" value="MFS"/>
</dbReference>
<evidence type="ECO:0000256" key="4">
    <source>
        <dbReference type="ARBA" id="ARBA00023136"/>
    </source>
</evidence>
<feature type="transmembrane region" description="Helical" evidence="5">
    <location>
        <begin position="228"/>
        <end position="249"/>
    </location>
</feature>
<feature type="transmembrane region" description="Helical" evidence="5">
    <location>
        <begin position="165"/>
        <end position="183"/>
    </location>
</feature>
<dbReference type="Proteomes" id="UP001501624">
    <property type="component" value="Unassembled WGS sequence"/>
</dbReference>
<dbReference type="CDD" id="cd17321">
    <property type="entry name" value="MFS_MMR_MDR_like"/>
    <property type="match status" value="1"/>
</dbReference>
<keyword evidence="3 5" id="KW-1133">Transmembrane helix</keyword>
<dbReference type="EMBL" id="BAABCM010000003">
    <property type="protein sequence ID" value="GAA3810669.1"/>
    <property type="molecule type" value="Genomic_DNA"/>
</dbReference>
<evidence type="ECO:0000256" key="3">
    <source>
        <dbReference type="ARBA" id="ARBA00022989"/>
    </source>
</evidence>
<keyword evidence="8" id="KW-1185">Reference proteome</keyword>
<feature type="transmembrane region" description="Helical" evidence="5">
    <location>
        <begin position="270"/>
        <end position="292"/>
    </location>
</feature>
<dbReference type="SUPFAM" id="SSF103473">
    <property type="entry name" value="MFS general substrate transporter"/>
    <property type="match status" value="1"/>
</dbReference>
<accession>A0ABP7I5M6</accession>
<comment type="caution">
    <text evidence="7">The sequence shown here is derived from an EMBL/GenBank/DDBJ whole genome shotgun (WGS) entry which is preliminary data.</text>
</comment>
<proteinExistence type="predicted"/>
<dbReference type="Pfam" id="PF07690">
    <property type="entry name" value="MFS_1"/>
    <property type="match status" value="1"/>
</dbReference>
<evidence type="ECO:0000313" key="7">
    <source>
        <dbReference type="EMBL" id="GAA3810669.1"/>
    </source>
</evidence>
<feature type="transmembrane region" description="Helical" evidence="5">
    <location>
        <begin position="357"/>
        <end position="374"/>
    </location>
</feature>
<organism evidence="7 8">
    <name type="scientific">Amycolatopsis tucumanensis</name>
    <dbReference type="NCBI Taxonomy" id="401106"/>
    <lineage>
        <taxon>Bacteria</taxon>
        <taxon>Bacillati</taxon>
        <taxon>Actinomycetota</taxon>
        <taxon>Actinomycetes</taxon>
        <taxon>Pseudonocardiales</taxon>
        <taxon>Pseudonocardiaceae</taxon>
        <taxon>Amycolatopsis</taxon>
    </lineage>
</organism>
<feature type="transmembrane region" description="Helical" evidence="5">
    <location>
        <begin position="12"/>
        <end position="37"/>
    </location>
</feature>
<dbReference type="PROSITE" id="PS50850">
    <property type="entry name" value="MFS"/>
    <property type="match status" value="1"/>
</dbReference>
<feature type="transmembrane region" description="Helical" evidence="5">
    <location>
        <begin position="104"/>
        <end position="125"/>
    </location>
</feature>
<feature type="transmembrane region" description="Helical" evidence="5">
    <location>
        <begin position="204"/>
        <end position="222"/>
    </location>
</feature>
<name>A0ABP7I5M6_9PSEU</name>
<evidence type="ECO:0000256" key="1">
    <source>
        <dbReference type="ARBA" id="ARBA00004651"/>
    </source>
</evidence>
<feature type="transmembrane region" description="Helical" evidence="5">
    <location>
        <begin position="137"/>
        <end position="159"/>
    </location>
</feature>
<feature type="transmembrane region" description="Helical" evidence="5">
    <location>
        <begin position="298"/>
        <end position="320"/>
    </location>
</feature>
<dbReference type="InterPro" id="IPR036259">
    <property type="entry name" value="MFS_trans_sf"/>
</dbReference>
<evidence type="ECO:0000259" key="6">
    <source>
        <dbReference type="PROSITE" id="PS50850"/>
    </source>
</evidence>
<protein>
    <submittedName>
        <fullName evidence="7">MFS transporter</fullName>
    </submittedName>
</protein>
<feature type="transmembrane region" description="Helical" evidence="5">
    <location>
        <begin position="49"/>
        <end position="67"/>
    </location>
</feature>
<keyword evidence="2 5" id="KW-0812">Transmembrane</keyword>
<dbReference type="PANTHER" id="PTHR42718">
    <property type="entry name" value="MAJOR FACILITATOR SUPERFAMILY MULTIDRUG TRANSPORTER MFSC"/>
    <property type="match status" value="1"/>
</dbReference>
<keyword evidence="4 5" id="KW-0472">Membrane</keyword>
<comment type="subcellular location">
    <subcellularLocation>
        <location evidence="1">Cell membrane</location>
        <topology evidence="1">Multi-pass membrane protein</topology>
    </subcellularLocation>
</comment>
<feature type="transmembrane region" description="Helical" evidence="5">
    <location>
        <begin position="332"/>
        <end position="351"/>
    </location>
</feature>